<dbReference type="PANTHER" id="PTHR36180">
    <property type="entry name" value="DNA-BINDING PROTEIN-RELATED-RELATED"/>
    <property type="match status" value="1"/>
</dbReference>
<feature type="domain" description="Bro-N" evidence="1">
    <location>
        <begin position="1"/>
        <end position="111"/>
    </location>
</feature>
<dbReference type="Pfam" id="PF02498">
    <property type="entry name" value="Bro-N"/>
    <property type="match status" value="1"/>
</dbReference>
<proteinExistence type="predicted"/>
<evidence type="ECO:0000313" key="2">
    <source>
        <dbReference type="EMBL" id="MCD1124853.1"/>
    </source>
</evidence>
<dbReference type="Proteomes" id="UP001139171">
    <property type="component" value="Unassembled WGS sequence"/>
</dbReference>
<organism evidence="2 3">
    <name type="scientific">Limnobaculum eriocheiris</name>
    <dbReference type="NCBI Taxonomy" id="2897391"/>
    <lineage>
        <taxon>Bacteria</taxon>
        <taxon>Pseudomonadati</taxon>
        <taxon>Pseudomonadota</taxon>
        <taxon>Gammaproteobacteria</taxon>
        <taxon>Enterobacterales</taxon>
        <taxon>Budviciaceae</taxon>
        <taxon>Limnobaculum</taxon>
    </lineage>
</organism>
<dbReference type="InterPro" id="IPR003497">
    <property type="entry name" value="BRO_N_domain"/>
</dbReference>
<protein>
    <recommendedName>
        <fullName evidence="1">Bro-N domain-containing protein</fullName>
    </recommendedName>
</protein>
<dbReference type="RefSeq" id="WP_230607861.1">
    <property type="nucleotide sequence ID" value="NZ_JAJNAG010000002.1"/>
</dbReference>
<dbReference type="EMBL" id="JAJNAG010000002">
    <property type="protein sequence ID" value="MCD1124853.1"/>
    <property type="molecule type" value="Genomic_DNA"/>
</dbReference>
<name>A0A9X1MUH0_9GAMM</name>
<dbReference type="PROSITE" id="PS51750">
    <property type="entry name" value="BRO_N"/>
    <property type="match status" value="1"/>
</dbReference>
<evidence type="ECO:0000259" key="1">
    <source>
        <dbReference type="PROSITE" id="PS51750"/>
    </source>
</evidence>
<sequence>MTNSDVIQFHFENTPIRVTYIDGKPWLVANDVCKALRLNDTIKTTARVDDDERRQRLLATTSGIQSMNIVSVSGVYTMVLRCRDVLKTGSLEHRFKRWFTNELIPKLTHSEQAVYTPVDTVSTERVDSSFNVPLPACQILLTVDKHGVTSSRVLKKNELVGSLDTFFHLTKKAGYIVTSREDVAKILGSL</sequence>
<evidence type="ECO:0000313" key="3">
    <source>
        <dbReference type="Proteomes" id="UP001139171"/>
    </source>
</evidence>
<comment type="caution">
    <text evidence="2">The sequence shown here is derived from an EMBL/GenBank/DDBJ whole genome shotgun (WGS) entry which is preliminary data.</text>
</comment>
<gene>
    <name evidence="2" type="ORF">LPW36_02180</name>
</gene>
<dbReference type="PANTHER" id="PTHR36180:SF2">
    <property type="entry name" value="BRO FAMILY PROTEIN"/>
    <property type="match status" value="1"/>
</dbReference>
<keyword evidence="3" id="KW-1185">Reference proteome</keyword>
<reference evidence="2" key="1">
    <citation type="submission" date="2021-11" db="EMBL/GenBank/DDBJ databases">
        <title>Jinshanibacter sp. isolated from one year old Eriocheir sinensis.</title>
        <authorList>
            <person name="Li J.-Y."/>
            <person name="He W."/>
            <person name="Gao T.-H."/>
        </authorList>
    </citation>
    <scope>NUCLEOTIDE SEQUENCE</scope>
    <source>
        <strain evidence="2">LJY008</strain>
    </source>
</reference>
<accession>A0A9X1MUH0</accession>
<dbReference type="SMART" id="SM01040">
    <property type="entry name" value="Bro-N"/>
    <property type="match status" value="1"/>
</dbReference>
<dbReference type="AlphaFoldDB" id="A0A9X1MUH0"/>